<feature type="transmembrane region" description="Helical" evidence="6">
    <location>
        <begin position="52"/>
        <end position="69"/>
    </location>
</feature>
<dbReference type="InterPro" id="IPR017981">
    <property type="entry name" value="GPCR_2-like_7TM"/>
</dbReference>
<protein>
    <recommendedName>
        <fullName evidence="7">G-protein coupled receptors family 2 profile 2 domain-containing protein</fullName>
    </recommendedName>
</protein>
<dbReference type="VEuPathDB" id="FungiDB:PADG_01410"/>
<dbReference type="GO" id="GO:0007166">
    <property type="term" value="P:cell surface receptor signaling pathway"/>
    <property type="evidence" value="ECO:0007669"/>
    <property type="project" value="InterPro"/>
</dbReference>
<evidence type="ECO:0000259" key="7">
    <source>
        <dbReference type="PROSITE" id="PS50261"/>
    </source>
</evidence>
<proteinExistence type="predicted"/>
<dbReference type="Gene3D" id="1.20.1070.10">
    <property type="entry name" value="Rhodopsin 7-helix transmembrane proteins"/>
    <property type="match status" value="1"/>
</dbReference>
<dbReference type="GO" id="GO:0004930">
    <property type="term" value="F:G protein-coupled receptor activity"/>
    <property type="evidence" value="ECO:0007669"/>
    <property type="project" value="TreeGrafter"/>
</dbReference>
<feature type="transmembrane region" description="Helical" evidence="6">
    <location>
        <begin position="20"/>
        <end position="40"/>
    </location>
</feature>
<feature type="transmembrane region" description="Helical" evidence="6">
    <location>
        <begin position="174"/>
        <end position="196"/>
    </location>
</feature>
<evidence type="ECO:0000256" key="5">
    <source>
        <dbReference type="SAM" id="MobiDB-lite"/>
    </source>
</evidence>
<reference evidence="8 9" key="1">
    <citation type="submission" date="2016-06" db="EMBL/GenBank/DDBJ databases">
        <authorList>
            <person name="Kjaerup R.B."/>
            <person name="Dalgaard T.S."/>
            <person name="Juul-Madsen H.R."/>
        </authorList>
    </citation>
    <scope>NUCLEOTIDE SEQUENCE [LARGE SCALE GENOMIC DNA]</scope>
    <source>
        <strain evidence="8 9">Pb300</strain>
    </source>
</reference>
<dbReference type="Pfam" id="PF05462">
    <property type="entry name" value="Dicty_CAR"/>
    <property type="match status" value="1"/>
</dbReference>
<evidence type="ECO:0000256" key="1">
    <source>
        <dbReference type="ARBA" id="ARBA00004141"/>
    </source>
</evidence>
<feature type="transmembrane region" description="Helical" evidence="6">
    <location>
        <begin position="89"/>
        <end position="108"/>
    </location>
</feature>
<feature type="region of interest" description="Disordered" evidence="5">
    <location>
        <begin position="278"/>
        <end position="317"/>
    </location>
</feature>
<evidence type="ECO:0000256" key="4">
    <source>
        <dbReference type="ARBA" id="ARBA00023136"/>
    </source>
</evidence>
<keyword evidence="2 6" id="KW-0812">Transmembrane</keyword>
<evidence type="ECO:0000256" key="2">
    <source>
        <dbReference type="ARBA" id="ARBA00022692"/>
    </source>
</evidence>
<dbReference type="PANTHER" id="PTHR23112">
    <property type="entry name" value="G PROTEIN-COUPLED RECEPTOR 157-RELATED"/>
    <property type="match status" value="1"/>
</dbReference>
<comment type="caution">
    <text evidence="8">The sequence shown here is derived from an EMBL/GenBank/DDBJ whole genome shotgun (WGS) entry which is preliminary data.</text>
</comment>
<dbReference type="GO" id="GO:0005886">
    <property type="term" value="C:plasma membrane"/>
    <property type="evidence" value="ECO:0007669"/>
    <property type="project" value="TreeGrafter"/>
</dbReference>
<sequence>MLSTHPISLSPSQLQVMDVSARAASALSITASFFVIASFLGSNLFRTPVNRLTFYATWGNLFANIGTMMGSSEVSRGEANRLCHVQAFILQWFLPANSLWIFCMALNVYLTSFRRYRPTELKRLEWRYFILCYLIPFIPAFIFLFIRTRVRGPVYGDAIMWCWIRPEWKALRFAFFYGPVWFVVIITVSILTYAGIEILSRQKKIRRLSATNIPNIPDKCHLGAQRNPTIDVAKVPLVTNATVDDLGGELANAPAFVHLASSGDAGFIREQVAKAGDTSPMTTWLDGETSQRAEDNRSSSINLRRSSTQISSHPLPSLAPCATTDSQMWRESALRPSTTLNLESLRSDFDELENVNTLHSSQIDMENIPRSTISGIYLENIDLWIQSHSQSWHSSHELVQHQVIESQNAAYSYIKRVSLFFLSLFVTWVRILSFYDDTSIP</sequence>
<accession>A0A1D2J6I1</accession>
<keyword evidence="4 6" id="KW-0472">Membrane</keyword>
<dbReference type="VEuPathDB" id="FungiDB:PABG_02896"/>
<evidence type="ECO:0000313" key="9">
    <source>
        <dbReference type="Proteomes" id="UP000242814"/>
    </source>
</evidence>
<dbReference type="PANTHER" id="PTHR23112:SF0">
    <property type="entry name" value="TRANSMEMBRANE PROTEIN 116"/>
    <property type="match status" value="1"/>
</dbReference>
<feature type="transmembrane region" description="Helical" evidence="6">
    <location>
        <begin position="128"/>
        <end position="146"/>
    </location>
</feature>
<evidence type="ECO:0000313" key="8">
    <source>
        <dbReference type="EMBL" id="ODH13951.1"/>
    </source>
</evidence>
<evidence type="ECO:0000256" key="3">
    <source>
        <dbReference type="ARBA" id="ARBA00022989"/>
    </source>
</evidence>
<feature type="compositionally biased region" description="Low complexity" evidence="5">
    <location>
        <begin position="298"/>
        <end position="307"/>
    </location>
</feature>
<feature type="transmembrane region" description="Helical" evidence="6">
    <location>
        <begin position="417"/>
        <end position="435"/>
    </location>
</feature>
<name>A0A1D2J6I1_PARBR</name>
<organism evidence="8 9">
    <name type="scientific">Paracoccidioides brasiliensis</name>
    <dbReference type="NCBI Taxonomy" id="121759"/>
    <lineage>
        <taxon>Eukaryota</taxon>
        <taxon>Fungi</taxon>
        <taxon>Dikarya</taxon>
        <taxon>Ascomycota</taxon>
        <taxon>Pezizomycotina</taxon>
        <taxon>Eurotiomycetes</taxon>
        <taxon>Eurotiomycetidae</taxon>
        <taxon>Onygenales</taxon>
        <taxon>Ajellomycetaceae</taxon>
        <taxon>Paracoccidioides</taxon>
    </lineage>
</organism>
<feature type="domain" description="G-protein coupled receptors family 2 profile 2" evidence="7">
    <location>
        <begin position="14"/>
        <end position="191"/>
    </location>
</feature>
<evidence type="ECO:0000256" key="6">
    <source>
        <dbReference type="SAM" id="Phobius"/>
    </source>
</evidence>
<dbReference type="PROSITE" id="PS50261">
    <property type="entry name" value="G_PROTEIN_RECEP_F2_4"/>
    <property type="match status" value="1"/>
</dbReference>
<comment type="subcellular location">
    <subcellularLocation>
        <location evidence="1">Membrane</location>
        <topology evidence="1">Multi-pass membrane protein</topology>
    </subcellularLocation>
</comment>
<dbReference type="EMBL" id="LZYO01000395">
    <property type="protein sequence ID" value="ODH13951.1"/>
    <property type="molecule type" value="Genomic_DNA"/>
</dbReference>
<keyword evidence="3 6" id="KW-1133">Transmembrane helix</keyword>
<dbReference type="Proteomes" id="UP000242814">
    <property type="component" value="Unassembled WGS sequence"/>
</dbReference>
<dbReference type="AlphaFoldDB" id="A0A1D2J6I1"/>
<dbReference type="GO" id="GO:0007189">
    <property type="term" value="P:adenylate cyclase-activating G protein-coupled receptor signaling pathway"/>
    <property type="evidence" value="ECO:0007669"/>
    <property type="project" value="TreeGrafter"/>
</dbReference>
<gene>
    <name evidence="8" type="ORF">ACO22_06771</name>
</gene>